<protein>
    <submittedName>
        <fullName evidence="10">Double-strand-break repair protein rad21 homolog isoform X1</fullName>
    </submittedName>
</protein>
<feature type="compositionally biased region" description="Pro residues" evidence="6">
    <location>
        <begin position="549"/>
        <end position="565"/>
    </location>
</feature>
<name>A0A8B8EEN9_CRAVI</name>
<dbReference type="InterPro" id="IPR049589">
    <property type="entry name" value="NXP1_M-like"/>
</dbReference>
<evidence type="ECO:0000256" key="5">
    <source>
        <dbReference type="ARBA" id="ARBA00023242"/>
    </source>
</evidence>
<dbReference type="GO" id="GO:0008278">
    <property type="term" value="C:cohesin complex"/>
    <property type="evidence" value="ECO:0007669"/>
    <property type="project" value="InterPro"/>
</dbReference>
<dbReference type="GO" id="GO:0005634">
    <property type="term" value="C:nucleus"/>
    <property type="evidence" value="ECO:0007669"/>
    <property type="project" value="UniProtKB-SubCell"/>
</dbReference>
<evidence type="ECO:0000256" key="6">
    <source>
        <dbReference type="SAM" id="MobiDB-lite"/>
    </source>
</evidence>
<dbReference type="InterPro" id="IPR036390">
    <property type="entry name" value="WH_DNA-bd_sf"/>
</dbReference>
<evidence type="ECO:0000256" key="4">
    <source>
        <dbReference type="ARBA" id="ARBA00022454"/>
    </source>
</evidence>
<feature type="compositionally biased region" description="Low complexity" evidence="6">
    <location>
        <begin position="294"/>
        <end position="307"/>
    </location>
</feature>
<dbReference type="PANTHER" id="PTHR12585:SF69">
    <property type="entry name" value="FI11703P"/>
    <property type="match status" value="1"/>
</dbReference>
<feature type="compositionally biased region" description="Basic and acidic residues" evidence="6">
    <location>
        <begin position="191"/>
        <end position="208"/>
    </location>
</feature>
<dbReference type="PANTHER" id="PTHR12585">
    <property type="entry name" value="SCC1 / RAD21 FAMILY MEMBER"/>
    <property type="match status" value="1"/>
</dbReference>
<feature type="compositionally biased region" description="Polar residues" evidence="6">
    <location>
        <begin position="503"/>
        <end position="517"/>
    </location>
</feature>
<feature type="compositionally biased region" description="Acidic residues" evidence="6">
    <location>
        <begin position="577"/>
        <end position="590"/>
    </location>
</feature>
<feature type="region of interest" description="Disordered" evidence="6">
    <location>
        <begin position="184"/>
        <end position="319"/>
    </location>
</feature>
<reference evidence="9" key="1">
    <citation type="submission" date="2024-06" db="UniProtKB">
        <authorList>
            <consortium name="RefSeq"/>
        </authorList>
    </citation>
    <scope>NUCLEOTIDE SEQUENCE [LARGE SCALE GENOMIC DNA]</scope>
</reference>
<dbReference type="OrthoDB" id="10071381at2759"/>
<dbReference type="GO" id="GO:1990414">
    <property type="term" value="P:replication-born double-strand break repair via sister chromatid exchange"/>
    <property type="evidence" value="ECO:0007669"/>
    <property type="project" value="TreeGrafter"/>
</dbReference>
<comment type="subcellular location">
    <subcellularLocation>
        <location evidence="2">Chromosome</location>
    </subcellularLocation>
    <subcellularLocation>
        <location evidence="1">Nucleus</location>
    </subcellularLocation>
</comment>
<comment type="similarity">
    <text evidence="3">Belongs to the rad21 family.</text>
</comment>
<dbReference type="InterPro" id="IPR006910">
    <property type="entry name" value="Rad21_Rec8_N"/>
</dbReference>
<evidence type="ECO:0000313" key="10">
    <source>
        <dbReference type="RefSeq" id="XP_022337993.1"/>
    </source>
</evidence>
<dbReference type="KEGG" id="cvn:111133682"/>
<dbReference type="AlphaFoldDB" id="A0A8B8EEN9"/>
<organism evidence="9 10">
    <name type="scientific">Crassostrea virginica</name>
    <name type="common">Eastern oyster</name>
    <dbReference type="NCBI Taxonomy" id="6565"/>
    <lineage>
        <taxon>Eukaryota</taxon>
        <taxon>Metazoa</taxon>
        <taxon>Spiralia</taxon>
        <taxon>Lophotrochozoa</taxon>
        <taxon>Mollusca</taxon>
        <taxon>Bivalvia</taxon>
        <taxon>Autobranchia</taxon>
        <taxon>Pteriomorphia</taxon>
        <taxon>Ostreida</taxon>
        <taxon>Ostreoidea</taxon>
        <taxon>Ostreidae</taxon>
        <taxon>Crassostrea</taxon>
    </lineage>
</organism>
<dbReference type="InterPro" id="IPR006909">
    <property type="entry name" value="Rad21/Rec8_C_eu"/>
</dbReference>
<dbReference type="SUPFAM" id="SSF46785">
    <property type="entry name" value="Winged helix' DNA-binding domain"/>
    <property type="match status" value="1"/>
</dbReference>
<evidence type="ECO:0000256" key="2">
    <source>
        <dbReference type="ARBA" id="ARBA00004286"/>
    </source>
</evidence>
<evidence type="ECO:0000259" key="8">
    <source>
        <dbReference type="Pfam" id="PF04825"/>
    </source>
</evidence>
<feature type="region of interest" description="Disordered" evidence="6">
    <location>
        <begin position="447"/>
        <end position="591"/>
    </location>
</feature>
<reference evidence="10" key="2">
    <citation type="submission" date="2025-08" db="UniProtKB">
        <authorList>
            <consortium name="RefSeq"/>
        </authorList>
    </citation>
    <scope>IDENTIFICATION</scope>
    <source>
        <tissue evidence="10">Whole sample</tissue>
    </source>
</reference>
<dbReference type="GO" id="GO:0003682">
    <property type="term" value="F:chromatin binding"/>
    <property type="evidence" value="ECO:0007669"/>
    <property type="project" value="TreeGrafter"/>
</dbReference>
<keyword evidence="4" id="KW-0158">Chromosome</keyword>
<feature type="compositionally biased region" description="Acidic residues" evidence="6">
    <location>
        <begin position="228"/>
        <end position="243"/>
    </location>
</feature>
<dbReference type="Proteomes" id="UP000694844">
    <property type="component" value="Chromosome 1"/>
</dbReference>
<evidence type="ECO:0000256" key="1">
    <source>
        <dbReference type="ARBA" id="ARBA00004123"/>
    </source>
</evidence>
<dbReference type="RefSeq" id="XP_022337993.1">
    <property type="nucleotide sequence ID" value="XM_022482285.1"/>
</dbReference>
<proteinExistence type="inferred from homology"/>
<dbReference type="InterPro" id="IPR023093">
    <property type="entry name" value="ScpA-like_C"/>
</dbReference>
<dbReference type="InterPro" id="IPR039781">
    <property type="entry name" value="Rad21/Rec8-like"/>
</dbReference>
<feature type="compositionally biased region" description="Basic and acidic residues" evidence="6">
    <location>
        <begin position="284"/>
        <end position="293"/>
    </location>
</feature>
<dbReference type="Gene3D" id="1.10.10.580">
    <property type="entry name" value="Structural maintenance of chromosome 1. Chain E"/>
    <property type="match status" value="1"/>
</dbReference>
<dbReference type="Pfam" id="PF04825">
    <property type="entry name" value="Rad21_Rec8_N"/>
    <property type="match status" value="1"/>
</dbReference>
<accession>A0A8B8EEN9</accession>
<evidence type="ECO:0000313" key="9">
    <source>
        <dbReference type="Proteomes" id="UP000694844"/>
    </source>
</evidence>
<dbReference type="GO" id="GO:0007062">
    <property type="term" value="P:sister chromatid cohesion"/>
    <property type="evidence" value="ECO:0007669"/>
    <property type="project" value="InterPro"/>
</dbReference>
<evidence type="ECO:0000256" key="3">
    <source>
        <dbReference type="ARBA" id="ARBA00009870"/>
    </source>
</evidence>
<dbReference type="CDD" id="cd21792">
    <property type="entry name" value="Rad21_Rec8_M_NXP1-like"/>
    <property type="match status" value="1"/>
</dbReference>
<feature type="domain" description="Rad21/Rec8-like protein C-terminal eukaryotic" evidence="7">
    <location>
        <begin position="614"/>
        <end position="665"/>
    </location>
</feature>
<keyword evidence="5" id="KW-0539">Nucleus</keyword>
<dbReference type="Pfam" id="PF04824">
    <property type="entry name" value="Rad21_Rec8"/>
    <property type="match status" value="1"/>
</dbReference>
<gene>
    <name evidence="10" type="primary">LOC111133682</name>
</gene>
<evidence type="ECO:0000259" key="7">
    <source>
        <dbReference type="Pfam" id="PF04824"/>
    </source>
</evidence>
<feature type="domain" description="Rad21/Rec8-like protein N-terminal" evidence="8">
    <location>
        <begin position="1"/>
        <end position="102"/>
    </location>
</feature>
<dbReference type="GeneID" id="111133682"/>
<sequence>MFYAHFVLSKKGPLARIWLAAHWDKKLTKAHVFETNIDSSVEAIMQPKVKLALRTSGHLLLGVVRIYSRKAKYLLADCNEAFVKIKMAFRPGVVDLPEENREAAVAAITLQENFHDFDTTLADLNDLDMHAQFSVNQSRPEDITMREDLSSIAFVGDDDFGDVGFDDREILRDASGIDDSLYTNRSSIRPVEPDEKTLNEHTSEKPMDVDLNPAVDTDDFGGPVDGGFMDDDHEHDDDDDDDGGFGGGVDQEFFGNDFMNGGGLFEDAPLPVGEVSMPAPVEAQKPEEPKDAPSNETTNTTSATEPTMIHNAPGTSGEQTTLINNEEEAFALPPLDATLFPGAEKKKRKRKLIVDEQKGFPSETMKLQLSDTSDIITTLDLAPPTKKLMHWKETGGVEKLFALPGRPIISKTASKLFSRNLITRQVKEEEESDQDRLDLEATELLREEQERSAAAPIQEVSTILEEPSVLEESATSTRTKRRERQSLKSPKPVPTPSREPDLSLNNTTNPQFSNTFTEAPIDLPGGPPSLLNPHLDPYETEPPSLAPFSVPPPSVPPQSVPPPSVLPHDAPSFNAEAEGDTEAMPENEEQEEKRWTKRTQLMQHSLDVAFRYKNTLSFKEMSRNLNRKQACSKFYTLLVLKKYQAIEVQQPQEFGDIYIDKGPKFGMIC</sequence>
<keyword evidence="9" id="KW-1185">Reference proteome</keyword>